<comment type="caution">
    <text evidence="1">The sequence shown here is derived from an EMBL/GenBank/DDBJ whole genome shotgun (WGS) entry which is preliminary data.</text>
</comment>
<dbReference type="AlphaFoldDB" id="A0A2Z6S778"/>
<protein>
    <submittedName>
        <fullName evidence="1">Uncharacterized protein</fullName>
    </submittedName>
</protein>
<evidence type="ECO:0000313" key="1">
    <source>
        <dbReference type="EMBL" id="GBC04582.1"/>
    </source>
</evidence>
<dbReference type="Proteomes" id="UP000247702">
    <property type="component" value="Unassembled WGS sequence"/>
</dbReference>
<name>A0A2Z6S778_9GLOM</name>
<accession>A0A2Z6S778</accession>
<organism evidence="1 2">
    <name type="scientific">Rhizophagus clarus</name>
    <dbReference type="NCBI Taxonomy" id="94130"/>
    <lineage>
        <taxon>Eukaryota</taxon>
        <taxon>Fungi</taxon>
        <taxon>Fungi incertae sedis</taxon>
        <taxon>Mucoromycota</taxon>
        <taxon>Glomeromycotina</taxon>
        <taxon>Glomeromycetes</taxon>
        <taxon>Glomerales</taxon>
        <taxon>Glomeraceae</taxon>
        <taxon>Rhizophagus</taxon>
    </lineage>
</organism>
<reference evidence="1 2" key="1">
    <citation type="submission" date="2017-11" db="EMBL/GenBank/DDBJ databases">
        <title>The genome of Rhizophagus clarus HR1 reveals common genetic basis of auxotrophy among arbuscular mycorrhizal fungi.</title>
        <authorList>
            <person name="Kobayashi Y."/>
        </authorList>
    </citation>
    <scope>NUCLEOTIDE SEQUENCE [LARGE SCALE GENOMIC DNA]</scope>
    <source>
        <strain evidence="1 2">HR1</strain>
    </source>
</reference>
<keyword evidence="2" id="KW-1185">Reference proteome</keyword>
<gene>
    <name evidence="1" type="ORF">RclHR1_05750014</name>
</gene>
<sequence length="76" mass="9154">MIKYLVLEWPALIYKENFYNNIRNASICDTSFINKDFNLNGLVKITNPLLRNNIKKYEEILLFEYIINQIIKIDRL</sequence>
<proteinExistence type="predicted"/>
<dbReference type="EMBL" id="BEXD01003954">
    <property type="protein sequence ID" value="GBC04582.1"/>
    <property type="molecule type" value="Genomic_DNA"/>
</dbReference>
<evidence type="ECO:0000313" key="2">
    <source>
        <dbReference type="Proteomes" id="UP000247702"/>
    </source>
</evidence>